<keyword evidence="3" id="KW-0597">Phosphoprotein</keyword>
<proteinExistence type="predicted"/>
<gene>
    <name evidence="6" type="ORF">COV72_06485</name>
</gene>
<reference evidence="6 7" key="1">
    <citation type="submission" date="2017-09" db="EMBL/GenBank/DDBJ databases">
        <title>Depth-based differentiation of microbial function through sediment-hosted aquifers and enrichment of novel symbionts in the deep terrestrial subsurface.</title>
        <authorList>
            <person name="Probst A.J."/>
            <person name="Ladd B."/>
            <person name="Jarett J.K."/>
            <person name="Geller-Mcgrath D.E."/>
            <person name="Sieber C.M."/>
            <person name="Emerson J.B."/>
            <person name="Anantharaman K."/>
            <person name="Thomas B.C."/>
            <person name="Malmstrom R."/>
            <person name="Stieglmeier M."/>
            <person name="Klingl A."/>
            <person name="Woyke T."/>
            <person name="Ryan C.M."/>
            <person name="Banfield J.F."/>
        </authorList>
    </citation>
    <scope>NUCLEOTIDE SEQUENCE [LARGE SCALE GENOMIC DNA]</scope>
    <source>
        <strain evidence="6">CG11_big_fil_rev_8_21_14_0_20_42_13</strain>
    </source>
</reference>
<dbReference type="PROSITE" id="PS50109">
    <property type="entry name" value="HIS_KIN"/>
    <property type="match status" value="1"/>
</dbReference>
<evidence type="ECO:0000256" key="3">
    <source>
        <dbReference type="ARBA" id="ARBA00022553"/>
    </source>
</evidence>
<accession>A0A2H0LWQ6</accession>
<dbReference type="EC" id="2.7.13.3" evidence="2"/>
<dbReference type="EMBL" id="PCWA01000085">
    <property type="protein sequence ID" value="PIQ88792.1"/>
    <property type="molecule type" value="Genomic_DNA"/>
</dbReference>
<dbReference type="Pfam" id="PF02518">
    <property type="entry name" value="HATPase_c"/>
    <property type="match status" value="1"/>
</dbReference>
<comment type="caution">
    <text evidence="6">The sequence shown here is derived from an EMBL/GenBank/DDBJ whole genome shotgun (WGS) entry which is preliminary data.</text>
</comment>
<dbReference type="Proteomes" id="UP000229641">
    <property type="component" value="Unassembled WGS sequence"/>
</dbReference>
<dbReference type="PRINTS" id="PR00344">
    <property type="entry name" value="BCTRLSENSOR"/>
</dbReference>
<dbReference type="CDD" id="cd00082">
    <property type="entry name" value="HisKA"/>
    <property type="match status" value="1"/>
</dbReference>
<evidence type="ECO:0000313" key="6">
    <source>
        <dbReference type="EMBL" id="PIQ88792.1"/>
    </source>
</evidence>
<dbReference type="SUPFAM" id="SSF47384">
    <property type="entry name" value="Homodimeric domain of signal transducing histidine kinase"/>
    <property type="match status" value="1"/>
</dbReference>
<keyword evidence="4" id="KW-0812">Transmembrane</keyword>
<dbReference type="InterPro" id="IPR005467">
    <property type="entry name" value="His_kinase_dom"/>
</dbReference>
<sequence length="307" mass="34103">MKKHSLFFSTFFGAVFGYIFLHPFGMMAHQVHFGGEEAFIYVDWDNLLPVFKMAFSTAHLPPAILYIVLGMVMGFFIGKTIIAYQTIAKQHESFSRIGVNASSIIHDLNNPVSTIKLCIWELKKNTDDNERARVYKEMERDIRRLSRMVTDIKIVAQGDKLIQLSKSPVKLAEFLRAIASAAGLKHEIKIDCAFDGEVLIDKDYFERVIWNLLKNADEALTMTEGGRIEVSAGKANGSAVICVSDNGPGMPGEMSRSLSEFGKTFNKKGGIGIGLYNCKIITEAHGGKIWIISEKGKGAKVYISIPL</sequence>
<dbReference type="InterPro" id="IPR003661">
    <property type="entry name" value="HisK_dim/P_dom"/>
</dbReference>
<dbReference type="PANTHER" id="PTHR43547">
    <property type="entry name" value="TWO-COMPONENT HISTIDINE KINASE"/>
    <property type="match status" value="1"/>
</dbReference>
<evidence type="ECO:0000313" key="7">
    <source>
        <dbReference type="Proteomes" id="UP000229641"/>
    </source>
</evidence>
<dbReference type="InterPro" id="IPR004358">
    <property type="entry name" value="Sig_transdc_His_kin-like_C"/>
</dbReference>
<dbReference type="CDD" id="cd00075">
    <property type="entry name" value="HATPase"/>
    <property type="match status" value="1"/>
</dbReference>
<dbReference type="InterPro" id="IPR036097">
    <property type="entry name" value="HisK_dim/P_sf"/>
</dbReference>
<dbReference type="SMART" id="SM00387">
    <property type="entry name" value="HATPase_c"/>
    <property type="match status" value="1"/>
</dbReference>
<protein>
    <recommendedName>
        <fullName evidence="2">histidine kinase</fullName>
        <ecNumber evidence="2">2.7.13.3</ecNumber>
    </recommendedName>
</protein>
<dbReference type="AlphaFoldDB" id="A0A2H0LWQ6"/>
<dbReference type="PANTHER" id="PTHR43547:SF2">
    <property type="entry name" value="HYBRID SIGNAL TRANSDUCTION HISTIDINE KINASE C"/>
    <property type="match status" value="1"/>
</dbReference>
<name>A0A2H0LWQ6_9BACT</name>
<keyword evidence="4" id="KW-0472">Membrane</keyword>
<dbReference type="Gene3D" id="3.30.565.10">
    <property type="entry name" value="Histidine kinase-like ATPase, C-terminal domain"/>
    <property type="match status" value="1"/>
</dbReference>
<evidence type="ECO:0000259" key="5">
    <source>
        <dbReference type="PROSITE" id="PS50109"/>
    </source>
</evidence>
<dbReference type="GO" id="GO:0000155">
    <property type="term" value="F:phosphorelay sensor kinase activity"/>
    <property type="evidence" value="ECO:0007669"/>
    <property type="project" value="InterPro"/>
</dbReference>
<evidence type="ECO:0000256" key="1">
    <source>
        <dbReference type="ARBA" id="ARBA00000085"/>
    </source>
</evidence>
<dbReference type="InterPro" id="IPR036890">
    <property type="entry name" value="HATPase_C_sf"/>
</dbReference>
<dbReference type="InterPro" id="IPR003594">
    <property type="entry name" value="HATPase_dom"/>
</dbReference>
<dbReference type="SUPFAM" id="SSF55874">
    <property type="entry name" value="ATPase domain of HSP90 chaperone/DNA topoisomerase II/histidine kinase"/>
    <property type="match status" value="1"/>
</dbReference>
<evidence type="ECO:0000256" key="4">
    <source>
        <dbReference type="SAM" id="Phobius"/>
    </source>
</evidence>
<organism evidence="6 7">
    <name type="scientific">Candidatus Ghiorseimicrobium undicola</name>
    <dbReference type="NCBI Taxonomy" id="1974746"/>
    <lineage>
        <taxon>Bacteria</taxon>
        <taxon>Pseudomonadati</taxon>
        <taxon>Candidatus Omnitrophota</taxon>
        <taxon>Candidatus Ghiorseimicrobium</taxon>
    </lineage>
</organism>
<feature type="domain" description="Histidine kinase" evidence="5">
    <location>
        <begin position="103"/>
        <end position="307"/>
    </location>
</feature>
<evidence type="ECO:0000256" key="2">
    <source>
        <dbReference type="ARBA" id="ARBA00012438"/>
    </source>
</evidence>
<dbReference type="Gene3D" id="1.10.287.130">
    <property type="match status" value="1"/>
</dbReference>
<comment type="catalytic activity">
    <reaction evidence="1">
        <text>ATP + protein L-histidine = ADP + protein N-phospho-L-histidine.</text>
        <dbReference type="EC" id="2.7.13.3"/>
    </reaction>
</comment>
<keyword evidence="4" id="KW-1133">Transmembrane helix</keyword>
<feature type="transmembrane region" description="Helical" evidence="4">
    <location>
        <begin position="63"/>
        <end position="84"/>
    </location>
</feature>